<protein>
    <recommendedName>
        <fullName evidence="3">Non-haem dioxygenase N-terminal domain-containing protein</fullName>
    </recommendedName>
</protein>
<dbReference type="Pfam" id="PF14226">
    <property type="entry name" value="DIOX_N"/>
    <property type="match status" value="1"/>
</dbReference>
<evidence type="ECO:0000313" key="5">
    <source>
        <dbReference type="Proteomes" id="UP001341840"/>
    </source>
</evidence>
<proteinExistence type="predicted"/>
<dbReference type="InterPro" id="IPR027443">
    <property type="entry name" value="IPNS-like_sf"/>
</dbReference>
<evidence type="ECO:0000313" key="4">
    <source>
        <dbReference type="EMBL" id="MED6118660.1"/>
    </source>
</evidence>
<keyword evidence="5" id="KW-1185">Reference proteome</keyword>
<gene>
    <name evidence="4" type="ORF">PIB30_004709</name>
</gene>
<dbReference type="Gene3D" id="2.60.120.330">
    <property type="entry name" value="B-lactam Antibiotic, Isopenicillin N Synthase, Chain"/>
    <property type="match status" value="1"/>
</dbReference>
<accession>A0ABU6R2P2</accession>
<evidence type="ECO:0000259" key="3">
    <source>
        <dbReference type="Pfam" id="PF14226"/>
    </source>
</evidence>
<dbReference type="InterPro" id="IPR026992">
    <property type="entry name" value="DIOX_N"/>
</dbReference>
<dbReference type="SUPFAM" id="SSF51197">
    <property type="entry name" value="Clavaminate synthase-like"/>
    <property type="match status" value="1"/>
</dbReference>
<dbReference type="PANTHER" id="PTHR35124:SF1">
    <property type="entry name" value="CYTOCHROME P450 FAMILY PROTEIN"/>
    <property type="match status" value="1"/>
</dbReference>
<dbReference type="PANTHER" id="PTHR35124">
    <property type="entry name" value="CYTOCHROME P450 FAMILY PROTEIN"/>
    <property type="match status" value="1"/>
</dbReference>
<organism evidence="4 5">
    <name type="scientific">Stylosanthes scabra</name>
    <dbReference type="NCBI Taxonomy" id="79078"/>
    <lineage>
        <taxon>Eukaryota</taxon>
        <taxon>Viridiplantae</taxon>
        <taxon>Streptophyta</taxon>
        <taxon>Embryophyta</taxon>
        <taxon>Tracheophyta</taxon>
        <taxon>Spermatophyta</taxon>
        <taxon>Magnoliopsida</taxon>
        <taxon>eudicotyledons</taxon>
        <taxon>Gunneridae</taxon>
        <taxon>Pentapetalae</taxon>
        <taxon>rosids</taxon>
        <taxon>fabids</taxon>
        <taxon>Fabales</taxon>
        <taxon>Fabaceae</taxon>
        <taxon>Papilionoideae</taxon>
        <taxon>50 kb inversion clade</taxon>
        <taxon>dalbergioids sensu lato</taxon>
        <taxon>Dalbergieae</taxon>
        <taxon>Pterocarpus clade</taxon>
        <taxon>Stylosanthes</taxon>
    </lineage>
</organism>
<reference evidence="4 5" key="1">
    <citation type="journal article" date="2023" name="Plants (Basel)">
        <title>Bridging the Gap: Combining Genomics and Transcriptomics Approaches to Understand Stylosanthes scabra, an Orphan Legume from the Brazilian Caatinga.</title>
        <authorList>
            <person name="Ferreira-Neto J.R.C."/>
            <person name="da Silva M.D."/>
            <person name="Binneck E."/>
            <person name="de Melo N.F."/>
            <person name="da Silva R.H."/>
            <person name="de Melo A.L.T.M."/>
            <person name="Pandolfi V."/>
            <person name="Bustamante F.O."/>
            <person name="Brasileiro-Vidal A.C."/>
            <person name="Benko-Iseppon A.M."/>
        </authorList>
    </citation>
    <scope>NUCLEOTIDE SEQUENCE [LARGE SCALE GENOMIC DNA]</scope>
    <source>
        <tissue evidence="4">Leaves</tissue>
    </source>
</reference>
<evidence type="ECO:0000256" key="1">
    <source>
        <dbReference type="ARBA" id="ARBA00022723"/>
    </source>
</evidence>
<keyword evidence="2" id="KW-0408">Iron</keyword>
<evidence type="ECO:0000256" key="2">
    <source>
        <dbReference type="ARBA" id="ARBA00023004"/>
    </source>
</evidence>
<dbReference type="Proteomes" id="UP001341840">
    <property type="component" value="Unassembled WGS sequence"/>
</dbReference>
<keyword evidence="1" id="KW-0479">Metal-binding</keyword>
<sequence length="247" mass="28400">MTIILWRRQSVLRSYVVEDCIVVVEGVLLSSPALRGGLKRREGWFDDGVIDAFTQVRVFYRNTVATGRYARSLAFNPNKMKVFNGVFLEKLKQASIVSGVIDNFDMTFPWHFVIRCNNGVHYGRAPRKMKWRDGQIGQQYFVDLMLAHVPVIDMVKLLSQHHKEPELQKLHYACKDWGFFQLINHGVNTSLLESMKKGSQDFFNQPIEEKKKRFGQLDGDVQGYGQAFVVSMNINLSLMSLSMFVVV</sequence>
<dbReference type="EMBL" id="JASCZI010030217">
    <property type="protein sequence ID" value="MED6118660.1"/>
    <property type="molecule type" value="Genomic_DNA"/>
</dbReference>
<name>A0ABU6R2P2_9FABA</name>
<comment type="caution">
    <text evidence="4">The sequence shown here is derived from an EMBL/GenBank/DDBJ whole genome shotgun (WGS) entry which is preliminary data.</text>
</comment>
<feature type="domain" description="Non-haem dioxygenase N-terminal" evidence="3">
    <location>
        <begin position="149"/>
        <end position="231"/>
    </location>
</feature>